<dbReference type="PROSITE" id="PS50177">
    <property type="entry name" value="NTF2_DOMAIN"/>
    <property type="match status" value="1"/>
</dbReference>
<evidence type="ECO:0000259" key="2">
    <source>
        <dbReference type="PROSITE" id="PS50177"/>
    </source>
</evidence>
<dbReference type="PANTHER" id="PTHR12612">
    <property type="entry name" value="NUCLEAR TRANSPORT FACTOR 2"/>
    <property type="match status" value="1"/>
</dbReference>
<keyword evidence="1" id="KW-0963">Cytoplasm</keyword>
<dbReference type="InterPro" id="IPR032710">
    <property type="entry name" value="NTF2-like_dom_sf"/>
</dbReference>
<dbReference type="CDD" id="cd00780">
    <property type="entry name" value="NTF2"/>
    <property type="match status" value="1"/>
</dbReference>
<comment type="subcellular location">
    <subcellularLocation>
        <location evidence="1">Cytoplasm</location>
    </subcellularLocation>
    <subcellularLocation>
        <location evidence="1">Nucleus</location>
    </subcellularLocation>
</comment>
<comment type="caution">
    <text evidence="3">The sequence shown here is derived from an EMBL/GenBank/DDBJ whole genome shotgun (WGS) entry which is preliminary data.</text>
</comment>
<sequence length="97" mass="10275">MSAQEVAQAFVQHYYSTRDSNPAALAGLYQAGSMMTFEGTMLTGPEAIIGKMTAVGAVKHTMKGMDVQPSKDASAMLIFVTGSVQIGGDNPLHFCQM</sequence>
<dbReference type="Gene3D" id="3.10.450.50">
    <property type="match status" value="1"/>
</dbReference>
<gene>
    <name evidence="3" type="ORF">TeGR_g13837</name>
</gene>
<evidence type="ECO:0000313" key="4">
    <source>
        <dbReference type="Proteomes" id="UP001165060"/>
    </source>
</evidence>
<keyword evidence="1" id="KW-0653">Protein transport</keyword>
<keyword evidence="1" id="KW-0813">Transport</keyword>
<comment type="function">
    <text evidence="1">Has a role in nuclear-cytoplasmic transport of proteins and mRNAs.</text>
</comment>
<organism evidence="3 4">
    <name type="scientific">Tetraparma gracilis</name>
    <dbReference type="NCBI Taxonomy" id="2962635"/>
    <lineage>
        <taxon>Eukaryota</taxon>
        <taxon>Sar</taxon>
        <taxon>Stramenopiles</taxon>
        <taxon>Ochrophyta</taxon>
        <taxon>Bolidophyceae</taxon>
        <taxon>Parmales</taxon>
        <taxon>Triparmaceae</taxon>
        <taxon>Tetraparma</taxon>
    </lineage>
</organism>
<dbReference type="Pfam" id="PF02136">
    <property type="entry name" value="NTF2"/>
    <property type="match status" value="1"/>
</dbReference>
<dbReference type="SUPFAM" id="SSF54427">
    <property type="entry name" value="NTF2-like"/>
    <property type="match status" value="1"/>
</dbReference>
<dbReference type="InterPro" id="IPR002075">
    <property type="entry name" value="NTF2_dom"/>
</dbReference>
<dbReference type="EMBL" id="BRYB01006677">
    <property type="protein sequence ID" value="GMI54854.1"/>
    <property type="molecule type" value="Genomic_DNA"/>
</dbReference>
<dbReference type="InterPro" id="IPR045875">
    <property type="entry name" value="NTF2"/>
</dbReference>
<dbReference type="Proteomes" id="UP001165060">
    <property type="component" value="Unassembled WGS sequence"/>
</dbReference>
<name>A0ABQ6NBC8_9STRA</name>
<proteinExistence type="predicted"/>
<dbReference type="InterPro" id="IPR018222">
    <property type="entry name" value="Nuclear_transport_factor_2_euk"/>
</dbReference>
<evidence type="ECO:0000256" key="1">
    <source>
        <dbReference type="RuleBase" id="RU369002"/>
    </source>
</evidence>
<feature type="domain" description="NTF2" evidence="2">
    <location>
        <begin position="6"/>
        <end position="97"/>
    </location>
</feature>
<keyword evidence="1" id="KW-0539">Nucleus</keyword>
<keyword evidence="4" id="KW-1185">Reference proteome</keyword>
<reference evidence="3 4" key="1">
    <citation type="journal article" date="2023" name="Commun. Biol.">
        <title>Genome analysis of Parmales, the sister group of diatoms, reveals the evolutionary specialization of diatoms from phago-mixotrophs to photoautotrophs.</title>
        <authorList>
            <person name="Ban H."/>
            <person name="Sato S."/>
            <person name="Yoshikawa S."/>
            <person name="Yamada K."/>
            <person name="Nakamura Y."/>
            <person name="Ichinomiya M."/>
            <person name="Sato N."/>
            <person name="Blanc-Mathieu R."/>
            <person name="Endo H."/>
            <person name="Kuwata A."/>
            <person name="Ogata H."/>
        </authorList>
    </citation>
    <scope>NUCLEOTIDE SEQUENCE [LARGE SCALE GENOMIC DNA]</scope>
</reference>
<protein>
    <recommendedName>
        <fullName evidence="2">NTF2 domain-containing protein</fullName>
    </recommendedName>
</protein>
<evidence type="ECO:0000313" key="3">
    <source>
        <dbReference type="EMBL" id="GMI54854.1"/>
    </source>
</evidence>
<accession>A0ABQ6NBC8</accession>